<sequence length="34" mass="3232">RSGGDKLSSGGREVGKQKLEGEATSGGGEVGANG</sequence>
<evidence type="ECO:0000313" key="3">
    <source>
        <dbReference type="Proteomes" id="UP000265520"/>
    </source>
</evidence>
<feature type="region of interest" description="Disordered" evidence="1">
    <location>
        <begin position="1"/>
        <end position="34"/>
    </location>
</feature>
<name>A0A392TLX0_9FABA</name>
<keyword evidence="3" id="KW-1185">Reference proteome</keyword>
<evidence type="ECO:0000313" key="2">
    <source>
        <dbReference type="EMBL" id="MCI62143.1"/>
    </source>
</evidence>
<evidence type="ECO:0000256" key="1">
    <source>
        <dbReference type="SAM" id="MobiDB-lite"/>
    </source>
</evidence>
<dbReference type="Proteomes" id="UP000265520">
    <property type="component" value="Unassembled WGS sequence"/>
</dbReference>
<protein>
    <submittedName>
        <fullName evidence="2">Uncharacterized protein</fullName>
    </submittedName>
</protein>
<reference evidence="2 3" key="1">
    <citation type="journal article" date="2018" name="Front. Plant Sci.">
        <title>Red Clover (Trifolium pratense) and Zigzag Clover (T. medium) - A Picture of Genomic Similarities and Differences.</title>
        <authorList>
            <person name="Dluhosova J."/>
            <person name="Istvanek J."/>
            <person name="Nedelnik J."/>
            <person name="Repkova J."/>
        </authorList>
    </citation>
    <scope>NUCLEOTIDE SEQUENCE [LARGE SCALE GENOMIC DNA]</scope>
    <source>
        <strain evidence="3">cv. 10/8</strain>
        <tissue evidence="2">Leaf</tissue>
    </source>
</reference>
<accession>A0A392TLX0</accession>
<proteinExistence type="predicted"/>
<dbReference type="AlphaFoldDB" id="A0A392TLX0"/>
<feature type="compositionally biased region" description="Gly residues" evidence="1">
    <location>
        <begin position="24"/>
        <end position="34"/>
    </location>
</feature>
<dbReference type="EMBL" id="LXQA010613771">
    <property type="protein sequence ID" value="MCI62143.1"/>
    <property type="molecule type" value="Genomic_DNA"/>
</dbReference>
<comment type="caution">
    <text evidence="2">The sequence shown here is derived from an EMBL/GenBank/DDBJ whole genome shotgun (WGS) entry which is preliminary data.</text>
</comment>
<feature type="non-terminal residue" evidence="2">
    <location>
        <position position="1"/>
    </location>
</feature>
<organism evidence="2 3">
    <name type="scientific">Trifolium medium</name>
    <dbReference type="NCBI Taxonomy" id="97028"/>
    <lineage>
        <taxon>Eukaryota</taxon>
        <taxon>Viridiplantae</taxon>
        <taxon>Streptophyta</taxon>
        <taxon>Embryophyta</taxon>
        <taxon>Tracheophyta</taxon>
        <taxon>Spermatophyta</taxon>
        <taxon>Magnoliopsida</taxon>
        <taxon>eudicotyledons</taxon>
        <taxon>Gunneridae</taxon>
        <taxon>Pentapetalae</taxon>
        <taxon>rosids</taxon>
        <taxon>fabids</taxon>
        <taxon>Fabales</taxon>
        <taxon>Fabaceae</taxon>
        <taxon>Papilionoideae</taxon>
        <taxon>50 kb inversion clade</taxon>
        <taxon>NPAAA clade</taxon>
        <taxon>Hologalegina</taxon>
        <taxon>IRL clade</taxon>
        <taxon>Trifolieae</taxon>
        <taxon>Trifolium</taxon>
    </lineage>
</organism>